<dbReference type="Pfam" id="PF13623">
    <property type="entry name" value="SurA_N_2"/>
    <property type="match status" value="1"/>
</dbReference>
<evidence type="ECO:0000256" key="1">
    <source>
        <dbReference type="ARBA" id="ARBA00004401"/>
    </source>
</evidence>
<dbReference type="EMBL" id="CACRUT010000023">
    <property type="protein sequence ID" value="VYU55256.1"/>
    <property type="molecule type" value="Genomic_DNA"/>
</dbReference>
<comment type="similarity">
    <text evidence="7">Belongs to the PpiD chaperone family.</text>
</comment>
<keyword evidence="2" id="KW-1003">Cell membrane</keyword>
<dbReference type="SUPFAM" id="SSF109998">
    <property type="entry name" value="Triger factor/SurA peptide-binding domain-like"/>
    <property type="match status" value="1"/>
</dbReference>
<dbReference type="GO" id="GO:0005886">
    <property type="term" value="C:plasma membrane"/>
    <property type="evidence" value="ECO:0007669"/>
    <property type="project" value="UniProtKB-SubCell"/>
</dbReference>
<organism evidence="9">
    <name type="scientific">Paraprevotella clara</name>
    <dbReference type="NCBI Taxonomy" id="454154"/>
    <lineage>
        <taxon>Bacteria</taxon>
        <taxon>Pseudomonadati</taxon>
        <taxon>Bacteroidota</taxon>
        <taxon>Bacteroidia</taxon>
        <taxon>Bacteroidales</taxon>
        <taxon>Prevotellaceae</taxon>
        <taxon>Paraprevotella</taxon>
    </lineage>
</organism>
<evidence type="ECO:0000256" key="5">
    <source>
        <dbReference type="ARBA" id="ARBA00023136"/>
    </source>
</evidence>
<reference evidence="9" key="1">
    <citation type="submission" date="2019-11" db="EMBL/GenBank/DDBJ databases">
        <authorList>
            <person name="Feng L."/>
        </authorList>
    </citation>
    <scope>NUCLEOTIDE SEQUENCE</scope>
    <source>
        <strain evidence="9">PclaraLFYP37</strain>
    </source>
</reference>
<dbReference type="EC" id="5.2.1.8" evidence="9"/>
<feature type="domain" description="PpiC" evidence="8">
    <location>
        <begin position="239"/>
        <end position="357"/>
    </location>
</feature>
<dbReference type="RefSeq" id="WP_412442384.1">
    <property type="nucleotide sequence ID" value="NZ_CACRUT010000023.1"/>
</dbReference>
<dbReference type="Gene3D" id="1.10.4030.10">
    <property type="entry name" value="Porin chaperone SurA, peptide-binding domain"/>
    <property type="match status" value="1"/>
</dbReference>
<comment type="subcellular location">
    <subcellularLocation>
        <location evidence="1">Cell membrane</location>
        <topology evidence="1">Single-pass type II membrane protein</topology>
    </subcellularLocation>
</comment>
<dbReference type="PANTHER" id="PTHR47529:SF1">
    <property type="entry name" value="PERIPLASMIC CHAPERONE PPID"/>
    <property type="match status" value="1"/>
</dbReference>
<protein>
    <submittedName>
        <fullName evidence="9">Chaperone SurA</fullName>
        <ecNumber evidence="9">5.2.1.8</ecNumber>
    </submittedName>
</protein>
<evidence type="ECO:0000256" key="2">
    <source>
        <dbReference type="ARBA" id="ARBA00022475"/>
    </source>
</evidence>
<accession>A0A6N3FTS2</accession>
<dbReference type="PANTHER" id="PTHR47529">
    <property type="entry name" value="PEPTIDYL-PROLYL CIS-TRANS ISOMERASE D"/>
    <property type="match status" value="1"/>
</dbReference>
<keyword evidence="3" id="KW-0812">Transmembrane</keyword>
<evidence type="ECO:0000256" key="3">
    <source>
        <dbReference type="ARBA" id="ARBA00022692"/>
    </source>
</evidence>
<evidence type="ECO:0000259" key="8">
    <source>
        <dbReference type="Pfam" id="PF13145"/>
    </source>
</evidence>
<keyword evidence="9" id="KW-0413">Isomerase</keyword>
<dbReference type="InterPro" id="IPR052029">
    <property type="entry name" value="PpiD_chaperone"/>
</dbReference>
<dbReference type="GO" id="GO:0003755">
    <property type="term" value="F:peptidyl-prolyl cis-trans isomerase activity"/>
    <property type="evidence" value="ECO:0007669"/>
    <property type="project" value="UniProtKB-EC"/>
</dbReference>
<keyword evidence="5" id="KW-0472">Membrane</keyword>
<name>A0A6N3FTS2_9BACT</name>
<dbReference type="Pfam" id="PF13145">
    <property type="entry name" value="Rotamase_2"/>
    <property type="match status" value="1"/>
</dbReference>
<evidence type="ECO:0000313" key="9">
    <source>
        <dbReference type="EMBL" id="VYU55256.1"/>
    </source>
</evidence>
<dbReference type="InterPro" id="IPR000297">
    <property type="entry name" value="PPIase_PpiC"/>
</dbReference>
<keyword evidence="4" id="KW-1133">Transmembrane helix</keyword>
<dbReference type="InterPro" id="IPR027304">
    <property type="entry name" value="Trigger_fact/SurA_dom_sf"/>
</dbReference>
<proteinExistence type="inferred from homology"/>
<keyword evidence="6" id="KW-0143">Chaperone</keyword>
<evidence type="ECO:0000256" key="6">
    <source>
        <dbReference type="ARBA" id="ARBA00023186"/>
    </source>
</evidence>
<evidence type="ECO:0000256" key="4">
    <source>
        <dbReference type="ARBA" id="ARBA00022989"/>
    </source>
</evidence>
<gene>
    <name evidence="9" type="primary">surA_1</name>
    <name evidence="9" type="ORF">PCLFYP37_00207</name>
</gene>
<evidence type="ECO:0000256" key="7">
    <source>
        <dbReference type="ARBA" id="ARBA00038408"/>
    </source>
</evidence>
<sequence>MATLQKIRAKGPLLVIVIGLALFAFIAEEAMRSIQSASNESKQQVGEIYGERISVHEFQNLVDEYAEVVKFTSGNSALNDQQLTQLRDQVWNTYVNNKLIEHEAEELGLTVTDTEIQSIISEGNSPILMQTPFRNEQTGRFDANVLKKFLTDYEGMKTKSEQMPAEYMDYYNSLYKFWMFIEKTLRQESLAQKYQVLLSKAMLGNKIIDKAAFEARTNESDIIMAAVPYSTINDKDIKVEESDLKAKYNELKERFKQTAESRDIKFIDVQVKASAADKAALDKDMAETATALAAGGDIAKIVRESGSTINYSPLPVSKNIFPNDIASQLDSMAVGQMKAPYYYAGDNTMNIIKVINKISAPDSIQLRQIQVAGADMNAIQKTADSLMTALRGGVAFDSIAKKYNQTGEKTWITSRNYEGAPLDGDNLKFIKTITNMPVNATEKIDFTQGCIIAQVTDRRAMINKYDVAVIKCPIEFSKDTYAKAYNDFSHFIASNPTQKDIEAKALKNGYNLQERKDLFNNEHYVGGVSNTREAMRWIFNEDTEIGNVSPLYECGENDHMLVAILTGIHKEGYRTMEDMKEYLTQEVIKDKKAKMLKEKLAQTKSIADAMKVQGAVSDTIKHVTFSASAFVMKTGSSEPMLSAVASKTAANQFAGPFKGNAGVYTLQVINKNKSAEKFDAKKEEAQQESLNMRAISRFANELYEKAEVKDNRYLFF</sequence>
<dbReference type="AlphaFoldDB" id="A0A6N3FTS2"/>